<keyword evidence="1" id="KW-0863">Zinc-finger</keyword>
<sequence length="731" mass="79613">MMQKAPPPYSASSSPSILHPPHNSTPTALASHISFHCTICFEIFTAPSNYPVVLPCGHTYICNACALRLNRCVNCRIRLPKADTGWIPSKNVVLMNIMETGDLLHGVSLPNNNHPSSPSRRNSDSNGSKNVLSSQFSAIRSAHEDIDDEEVYFVNGVAQSLSSCGTYAVRSPAGIYIYKDKPEVAPAQLMVQPPSVLAKQSLKKRDETSSLSSVYEEGESLESGGEMSDSVVFDGRDNSDTTRGKKVKKKKKKKKKTGNTIVYMDEVSVVTDKEDDSFEIAFNNHLLPSNCNQDNGALIVANKSTKRKMTSYTQGAINAAMPLLRPRSIARGKGLIHRLRRLANPVKDGICITDSENDYSSSGSLVGCVEDLTISKTTDGRQGPIPIGMAMHRERLQIVEKDGQWLKLARGRGYVGVVWEGSDGDRRDSCEVEGFNGEGKENSIPLNRKKKKFGMKESGDGWSLVKVGGPTDKACKIEWMCKTLCRQSKVLRDEVARLTLLRSVLEDELLKAMAEPEPGWGINANDNVIDSKDHHHLDGRSLKAAGGIIRARSPKNSTNDRYLNYHSDGETTNILRRSQLPPISHSCLPRTTNVTSTQPLSSDNGQQVMETALKCIDFRTGLSGHLALMSTKTIVDRSPGKVIKRSSGFRMSGHLGLSTFSSSRGPTDGGGPTRGGLMGNARSQSACSRMMEKDDNSPGPSSSFRGGDGNSNREGASHHVSFYLPPSSLLE</sequence>
<feature type="compositionally biased region" description="Gly residues" evidence="2">
    <location>
        <begin position="667"/>
        <end position="678"/>
    </location>
</feature>
<feature type="compositionally biased region" description="Basic and acidic residues" evidence="2">
    <location>
        <begin position="234"/>
        <end position="243"/>
    </location>
</feature>
<feature type="region of interest" description="Disordered" evidence="2">
    <location>
        <begin position="200"/>
        <end position="255"/>
    </location>
</feature>
<feature type="compositionally biased region" description="Polar residues" evidence="2">
    <location>
        <begin position="698"/>
        <end position="714"/>
    </location>
</feature>
<protein>
    <recommendedName>
        <fullName evidence="3">RING-type domain-containing protein</fullName>
    </recommendedName>
</protein>
<keyword evidence="1" id="KW-0479">Metal-binding</keyword>
<dbReference type="InterPro" id="IPR001841">
    <property type="entry name" value="Znf_RING"/>
</dbReference>
<feature type="compositionally biased region" description="Low complexity" evidence="2">
    <location>
        <begin position="209"/>
        <end position="230"/>
    </location>
</feature>
<dbReference type="Gene3D" id="3.30.40.10">
    <property type="entry name" value="Zinc/RING finger domain, C3HC4 (zinc finger)"/>
    <property type="match status" value="1"/>
</dbReference>
<feature type="compositionally biased region" description="Basic residues" evidence="2">
    <location>
        <begin position="244"/>
        <end position="255"/>
    </location>
</feature>
<dbReference type="Pfam" id="PF13920">
    <property type="entry name" value="zf-C3HC4_3"/>
    <property type="match status" value="1"/>
</dbReference>
<feature type="compositionally biased region" description="Low complexity" evidence="2">
    <location>
        <begin position="108"/>
        <end position="128"/>
    </location>
</feature>
<dbReference type="GO" id="GO:0008270">
    <property type="term" value="F:zinc ion binding"/>
    <property type="evidence" value="ECO:0007669"/>
    <property type="project" value="UniProtKB-KW"/>
</dbReference>
<gene>
    <name evidence="4" type="ORF">CHYS00102_LOCUS3095</name>
</gene>
<feature type="compositionally biased region" description="Low complexity" evidence="2">
    <location>
        <begin position="10"/>
        <end position="21"/>
    </location>
</feature>
<evidence type="ECO:0000256" key="2">
    <source>
        <dbReference type="SAM" id="MobiDB-lite"/>
    </source>
</evidence>
<evidence type="ECO:0000256" key="1">
    <source>
        <dbReference type="PROSITE-ProRule" id="PRU00175"/>
    </source>
</evidence>
<proteinExistence type="predicted"/>
<reference evidence="4" key="1">
    <citation type="submission" date="2021-01" db="EMBL/GenBank/DDBJ databases">
        <authorList>
            <person name="Corre E."/>
            <person name="Pelletier E."/>
            <person name="Niang G."/>
            <person name="Scheremetjew M."/>
            <person name="Finn R."/>
            <person name="Kale V."/>
            <person name="Holt S."/>
            <person name="Cochrane G."/>
            <person name="Meng A."/>
            <person name="Brown T."/>
            <person name="Cohen L."/>
        </authorList>
    </citation>
    <scope>NUCLEOTIDE SEQUENCE</scope>
    <source>
        <strain evidence="4">308</strain>
    </source>
</reference>
<feature type="region of interest" description="Disordered" evidence="2">
    <location>
        <begin position="654"/>
        <end position="731"/>
    </location>
</feature>
<feature type="region of interest" description="Disordered" evidence="2">
    <location>
        <begin position="1"/>
        <end position="21"/>
    </location>
</feature>
<keyword evidence="1" id="KW-0862">Zinc</keyword>
<name>A0A7S1B698_9STRA</name>
<dbReference type="PROSITE" id="PS50089">
    <property type="entry name" value="ZF_RING_2"/>
    <property type="match status" value="1"/>
</dbReference>
<feature type="region of interest" description="Disordered" evidence="2">
    <location>
        <begin position="106"/>
        <end position="130"/>
    </location>
</feature>
<dbReference type="SUPFAM" id="SSF57850">
    <property type="entry name" value="RING/U-box"/>
    <property type="match status" value="1"/>
</dbReference>
<evidence type="ECO:0000259" key="3">
    <source>
        <dbReference type="PROSITE" id="PS50089"/>
    </source>
</evidence>
<accession>A0A7S1B698</accession>
<feature type="domain" description="RING-type" evidence="3">
    <location>
        <begin position="37"/>
        <end position="76"/>
    </location>
</feature>
<feature type="compositionally biased region" description="Polar residues" evidence="2">
    <location>
        <begin position="589"/>
        <end position="603"/>
    </location>
</feature>
<dbReference type="SMART" id="SM00184">
    <property type="entry name" value="RING"/>
    <property type="match status" value="1"/>
</dbReference>
<organism evidence="4">
    <name type="scientific">Corethron hystrix</name>
    <dbReference type="NCBI Taxonomy" id="216773"/>
    <lineage>
        <taxon>Eukaryota</taxon>
        <taxon>Sar</taxon>
        <taxon>Stramenopiles</taxon>
        <taxon>Ochrophyta</taxon>
        <taxon>Bacillariophyta</taxon>
        <taxon>Coscinodiscophyceae</taxon>
        <taxon>Corethrophycidae</taxon>
        <taxon>Corethrales</taxon>
        <taxon>Corethraceae</taxon>
        <taxon>Corethron</taxon>
    </lineage>
</organism>
<dbReference type="InterPro" id="IPR013083">
    <property type="entry name" value="Znf_RING/FYVE/PHD"/>
</dbReference>
<evidence type="ECO:0000313" key="4">
    <source>
        <dbReference type="EMBL" id="CAD8875917.1"/>
    </source>
</evidence>
<dbReference type="AlphaFoldDB" id="A0A7S1B698"/>
<feature type="region of interest" description="Disordered" evidence="2">
    <location>
        <begin position="583"/>
        <end position="603"/>
    </location>
</feature>
<dbReference type="EMBL" id="HBFR01004493">
    <property type="protein sequence ID" value="CAD8875917.1"/>
    <property type="molecule type" value="Transcribed_RNA"/>
</dbReference>